<organism evidence="2 3">
    <name type="scientific">Bacillus cereus</name>
    <dbReference type="NCBI Taxonomy" id="1396"/>
    <lineage>
        <taxon>Bacteria</taxon>
        <taxon>Bacillati</taxon>
        <taxon>Bacillota</taxon>
        <taxon>Bacilli</taxon>
        <taxon>Bacillales</taxon>
        <taxon>Bacillaceae</taxon>
        <taxon>Bacillus</taxon>
        <taxon>Bacillus cereus group</taxon>
    </lineage>
</organism>
<dbReference type="Gene3D" id="3.30.70.1720">
    <property type="match status" value="1"/>
</dbReference>
<dbReference type="EMBL" id="NVDQ01000030">
    <property type="protein sequence ID" value="PFV05004.1"/>
    <property type="molecule type" value="Genomic_DNA"/>
</dbReference>
<dbReference type="GO" id="GO:0008294">
    <property type="term" value="F:calcium- and calmodulin-responsive adenylate cyclase activity"/>
    <property type="evidence" value="ECO:0007669"/>
    <property type="project" value="InterPro"/>
</dbReference>
<dbReference type="RefSeq" id="WP_098660105.1">
    <property type="nucleotide sequence ID" value="NZ_NVDQ01000030.1"/>
</dbReference>
<dbReference type="InterPro" id="IPR037017">
    <property type="entry name" value="Anthrax_toxin_edema_cen_sf"/>
</dbReference>
<gene>
    <name evidence="2" type="ORF">COK98_18935</name>
</gene>
<sequence>MKNWNKRIFFIVWMIIIPFLFGSINFSPLISHAETIKLEEAKSAINMTTGEKAIKSSGLVPSHVESFKRIAKDTQTYLLFRPVNPLATNLIKKGASTKGINVHGKSSDWGPMAGYIPVDQDLSKKHGNADAVIKGNKDNEESFTKNNGVITKVILTLDLERIEELKKENIINQVITQQDGNQTYYMLDSNNDSYEFRMNKSTGRVQYKTKNEKKSTLGQEIKEWTFIEIIAKIVDGEAKGLTVDYDLFALTPSLSEIQKTIPKNELDMSHLSPLQQVEKNVQLLTKYALTRENKNDDQGVLTEWQREMINILNRAVKEVGFTGGTIVNHGTEQDNTEFPEQDKEIFVITPSEEVFLTKSWDDTQKFIEQNIVNKGYLFYRNKSYNTIAPGNKAQIPWHEMIPTSEKLEEIYGKDKLLLEKEKKIAQLAKKLGIEYKTLHLWCEIEKKSQNVTFFYFTLFFCKHYTVKNFITTYS</sequence>
<evidence type="ECO:0000259" key="1">
    <source>
        <dbReference type="Pfam" id="PF03497"/>
    </source>
</evidence>
<comment type="caution">
    <text evidence="2">The sequence shown here is derived from an EMBL/GenBank/DDBJ whole genome shotgun (WGS) entry which is preliminary data.</text>
</comment>
<feature type="domain" description="Anthrax toxin edema factor central" evidence="1">
    <location>
        <begin position="50"/>
        <end position="219"/>
    </location>
</feature>
<dbReference type="SUPFAM" id="SSF81298">
    <property type="entry name" value="Adenylylcyclase toxin (the edema factor)"/>
    <property type="match status" value="1"/>
</dbReference>
<dbReference type="Gene3D" id="1.10.150.920">
    <property type="match status" value="1"/>
</dbReference>
<dbReference type="Pfam" id="PF03497">
    <property type="entry name" value="Anthrax_toxA"/>
    <property type="match status" value="1"/>
</dbReference>
<evidence type="ECO:0000313" key="2">
    <source>
        <dbReference type="EMBL" id="PFV05004.1"/>
    </source>
</evidence>
<dbReference type="Gene3D" id="3.90.1760.10">
    <property type="entry name" value="Anthrax toxin, edema factor, central domain"/>
    <property type="match status" value="1"/>
</dbReference>
<name>A0A9X7BB89_BACCE</name>
<protein>
    <recommendedName>
        <fullName evidence="1">Anthrax toxin edema factor central domain-containing protein</fullName>
    </recommendedName>
</protein>
<evidence type="ECO:0000313" key="3">
    <source>
        <dbReference type="Proteomes" id="UP000226257"/>
    </source>
</evidence>
<dbReference type="InterPro" id="IPR035099">
    <property type="entry name" value="Anthrax_toxin_C-terminal"/>
</dbReference>
<dbReference type="Proteomes" id="UP000226257">
    <property type="component" value="Unassembled WGS sequence"/>
</dbReference>
<accession>A0A9X7BB89</accession>
<proteinExistence type="predicted"/>
<dbReference type="AlphaFoldDB" id="A0A9X7BB89"/>
<dbReference type="GO" id="GO:0005576">
    <property type="term" value="C:extracellular region"/>
    <property type="evidence" value="ECO:0007669"/>
    <property type="project" value="InterPro"/>
</dbReference>
<dbReference type="InterPro" id="IPR005165">
    <property type="entry name" value="Anthrax_toxin_edema_cen"/>
</dbReference>
<reference evidence="2 3" key="1">
    <citation type="submission" date="2017-09" db="EMBL/GenBank/DDBJ databases">
        <title>Large-scale bioinformatics analysis of Bacillus genomes uncovers conserved roles of natural products in bacterial physiology.</title>
        <authorList>
            <consortium name="Agbiome Team Llc"/>
            <person name="Bleich R.M."/>
            <person name="Grubbs K.J."/>
            <person name="Santa Maria K.C."/>
            <person name="Allen S.E."/>
            <person name="Farag S."/>
            <person name="Shank E.A."/>
            <person name="Bowers A."/>
        </authorList>
    </citation>
    <scope>NUCLEOTIDE SEQUENCE [LARGE SCALE GENOMIC DNA]</scope>
    <source>
        <strain evidence="2 3">AFS060282</strain>
    </source>
</reference>